<evidence type="ECO:0000256" key="1">
    <source>
        <dbReference type="SAM" id="Coils"/>
    </source>
</evidence>
<reference evidence="2" key="1">
    <citation type="journal article" date="2020" name="New Phytol.">
        <title>Comparative genomics reveals dynamic genome evolution in host specialist ectomycorrhizal fungi.</title>
        <authorList>
            <person name="Lofgren L.A."/>
            <person name="Nguyen N.H."/>
            <person name="Vilgalys R."/>
            <person name="Ruytinx J."/>
            <person name="Liao H.L."/>
            <person name="Branco S."/>
            <person name="Kuo A."/>
            <person name="LaButti K."/>
            <person name="Lipzen A."/>
            <person name="Andreopoulos W."/>
            <person name="Pangilinan J."/>
            <person name="Riley R."/>
            <person name="Hundley H."/>
            <person name="Na H."/>
            <person name="Barry K."/>
            <person name="Grigoriev I.V."/>
            <person name="Stajich J.E."/>
            <person name="Kennedy P.G."/>
        </authorList>
    </citation>
    <scope>NUCLEOTIDE SEQUENCE</scope>
    <source>
        <strain evidence="2">FC203</strain>
    </source>
</reference>
<sequence>MWNFMGNLVFKDSDILRHPVMASDILGTNLITKSGPSLIAILLRGHNICLIEYHLQAETHKDEENCQREQANKALQQQEKARQKASQASECEAYKIHGCAALTDSTSQASASPLVHDPAFTSQTVSTPVRDSRLVACQSVVPPALSRISSTGKTLRLNTLTPEKAAELLHLREAVVGKQLLLDTTRSPMFFGFWVSGFWQVSLDIISEELQISNDLLLLGGRKV</sequence>
<name>A0AAD4E5I0_9AGAM</name>
<keyword evidence="1" id="KW-0175">Coiled coil</keyword>
<gene>
    <name evidence="2" type="ORF">F5891DRAFT_981510</name>
</gene>
<comment type="caution">
    <text evidence="2">The sequence shown here is derived from an EMBL/GenBank/DDBJ whole genome shotgun (WGS) entry which is preliminary data.</text>
</comment>
<protein>
    <submittedName>
        <fullName evidence="2">Uncharacterized protein</fullName>
    </submittedName>
</protein>
<accession>A0AAD4E5I0</accession>
<feature type="coiled-coil region" evidence="1">
    <location>
        <begin position="61"/>
        <end position="88"/>
    </location>
</feature>
<evidence type="ECO:0000313" key="3">
    <source>
        <dbReference type="Proteomes" id="UP001195769"/>
    </source>
</evidence>
<dbReference type="AlphaFoldDB" id="A0AAD4E5I0"/>
<dbReference type="RefSeq" id="XP_041224425.1">
    <property type="nucleotide sequence ID" value="XM_041377118.1"/>
</dbReference>
<dbReference type="GeneID" id="64671416"/>
<dbReference type="EMBL" id="JABBWK010000036">
    <property type="protein sequence ID" value="KAG1898849.1"/>
    <property type="molecule type" value="Genomic_DNA"/>
</dbReference>
<keyword evidence="3" id="KW-1185">Reference proteome</keyword>
<evidence type="ECO:0000313" key="2">
    <source>
        <dbReference type="EMBL" id="KAG1898849.1"/>
    </source>
</evidence>
<organism evidence="2 3">
    <name type="scientific">Suillus fuscotomentosus</name>
    <dbReference type="NCBI Taxonomy" id="1912939"/>
    <lineage>
        <taxon>Eukaryota</taxon>
        <taxon>Fungi</taxon>
        <taxon>Dikarya</taxon>
        <taxon>Basidiomycota</taxon>
        <taxon>Agaricomycotina</taxon>
        <taxon>Agaricomycetes</taxon>
        <taxon>Agaricomycetidae</taxon>
        <taxon>Boletales</taxon>
        <taxon>Suillineae</taxon>
        <taxon>Suillaceae</taxon>
        <taxon>Suillus</taxon>
    </lineage>
</organism>
<proteinExistence type="predicted"/>
<dbReference type="Proteomes" id="UP001195769">
    <property type="component" value="Unassembled WGS sequence"/>
</dbReference>